<organism evidence="2 3">
    <name type="scientific">Streptococcus oralis</name>
    <dbReference type="NCBI Taxonomy" id="1303"/>
    <lineage>
        <taxon>Bacteria</taxon>
        <taxon>Bacillati</taxon>
        <taxon>Bacillota</taxon>
        <taxon>Bacilli</taxon>
        <taxon>Lactobacillales</taxon>
        <taxon>Streptococcaceae</taxon>
        <taxon>Streptococcus</taxon>
    </lineage>
</organism>
<evidence type="ECO:0000256" key="1">
    <source>
        <dbReference type="SAM" id="MobiDB-lite"/>
    </source>
</evidence>
<gene>
    <name evidence="2" type="ORF">SORDD17_00399</name>
</gene>
<name>A0A139RNR6_STROR</name>
<evidence type="ECO:0000313" key="3">
    <source>
        <dbReference type="Proteomes" id="UP000072989"/>
    </source>
</evidence>
<dbReference type="AlphaFoldDB" id="A0A139RNR6"/>
<dbReference type="RefSeq" id="WP_061865413.1">
    <property type="nucleotide sequence ID" value="NZ_KQ970794.1"/>
</dbReference>
<feature type="compositionally biased region" description="Polar residues" evidence="1">
    <location>
        <begin position="1"/>
        <end position="18"/>
    </location>
</feature>
<feature type="region of interest" description="Disordered" evidence="1">
    <location>
        <begin position="1"/>
        <end position="41"/>
    </location>
</feature>
<comment type="caution">
    <text evidence="2">The sequence shown here is derived from an EMBL/GenBank/DDBJ whole genome shotgun (WGS) entry which is preliminary data.</text>
</comment>
<dbReference type="PATRIC" id="fig|1303.87.peg.489"/>
<proteinExistence type="predicted"/>
<evidence type="ECO:0000313" key="2">
    <source>
        <dbReference type="EMBL" id="KXU16390.1"/>
    </source>
</evidence>
<sequence>MSTKKLSNLLDSNPIQSKSSKKTNIEPENSIESDPLKPEKPREFELYSSDVIKSKHSKYKLYPEDQCTNFLKEDVVQNFVNNINLFWPDLKKLNEHDMDETDYFSLTETAQLRLERIFKLYLTREFSITNINKIKLRTNELDKSTSFRVFVILEGEKYLVFLLDPLHLVVTDRRTRENDVFKANKGNGTCMSKYVK</sequence>
<protein>
    <submittedName>
        <fullName evidence="2">Uncharacterized protein</fullName>
    </submittedName>
</protein>
<dbReference type="EMBL" id="LQZE01000080">
    <property type="protein sequence ID" value="KXU16390.1"/>
    <property type="molecule type" value="Genomic_DNA"/>
</dbReference>
<dbReference type="Proteomes" id="UP000072989">
    <property type="component" value="Unassembled WGS sequence"/>
</dbReference>
<accession>A0A139RNR6</accession>
<reference evidence="2 3" key="1">
    <citation type="submission" date="2016-01" db="EMBL/GenBank/DDBJ databases">
        <title>Highly variable Streptococcus oralis are common among viridans streptococci isolated from primates.</title>
        <authorList>
            <person name="Denapaite D."/>
            <person name="Rieger M."/>
            <person name="Koendgen S."/>
            <person name="Brueckner R."/>
            <person name="Ochigava I."/>
            <person name="Kappeler P."/>
            <person name="Maetz-Rensing K."/>
            <person name="Leendertz F."/>
            <person name="Hakenbeck R."/>
        </authorList>
    </citation>
    <scope>NUCLEOTIDE SEQUENCE [LARGE SCALE GENOMIC DNA]</scope>
    <source>
        <strain evidence="2 3">DD17</strain>
    </source>
</reference>